<gene>
    <name evidence="1" type="ORF">SAMN02745215_04612</name>
</gene>
<evidence type="ECO:0000313" key="1">
    <source>
        <dbReference type="EMBL" id="SHN86379.1"/>
    </source>
</evidence>
<protein>
    <recommendedName>
        <fullName evidence="3">Replication-relaxation</fullName>
    </recommendedName>
</protein>
<sequence>MSKKHKPYKSRLPERDIEILVLLFHLQSIRAIDIVSTYFEKSGEYGLKRLQKLCDKGFIERTFTVKNNGQRNHSVYQMADKGMEELLKIGKISQERRARDMRLSGWEMLARIDISKIALKLKQAGWSIIGSRDAKPKLSLPWNSTLQCLIESPAPEKKQYLVYHMGHTIKEPTLIKLQAELEESRGTNLIAYRAGAIMEETPAYLGFVKHITENTMTLYRNSTCLMPLVEWQDSEGKTQNFVLNALLYGGQPQLEQYLRKQYQRVKYSDNRYYFGNLMVEEDNQEYFICNYLQRDRAALRMLAENLTMQEYQKNKTGAIVVTWNGLVKEAQEFIDRYQKRDFIKVKGITVRDIIESAGAGNDCSRAAEEVRA</sequence>
<proteinExistence type="predicted"/>
<evidence type="ECO:0000313" key="2">
    <source>
        <dbReference type="Proteomes" id="UP000184010"/>
    </source>
</evidence>
<dbReference type="RefSeq" id="WP_018213672.1">
    <property type="nucleotide sequence ID" value="NZ_FRDN01000017.1"/>
</dbReference>
<keyword evidence="2" id="KW-1185">Reference proteome</keyword>
<accession>A0A1M7UTT5</accession>
<dbReference type="AlphaFoldDB" id="A0A1M7UTT5"/>
<dbReference type="Proteomes" id="UP000184010">
    <property type="component" value="Unassembled WGS sequence"/>
</dbReference>
<dbReference type="EMBL" id="FRDN01000017">
    <property type="protein sequence ID" value="SHN86379.1"/>
    <property type="molecule type" value="Genomic_DNA"/>
</dbReference>
<organism evidence="1 2">
    <name type="scientific">Desulfitobacterium chlororespirans DSM 11544</name>
    <dbReference type="NCBI Taxonomy" id="1121395"/>
    <lineage>
        <taxon>Bacteria</taxon>
        <taxon>Bacillati</taxon>
        <taxon>Bacillota</taxon>
        <taxon>Clostridia</taxon>
        <taxon>Eubacteriales</taxon>
        <taxon>Desulfitobacteriaceae</taxon>
        <taxon>Desulfitobacterium</taxon>
    </lineage>
</organism>
<reference evidence="2" key="1">
    <citation type="submission" date="2016-12" db="EMBL/GenBank/DDBJ databases">
        <authorList>
            <person name="Varghese N."/>
            <person name="Submissions S."/>
        </authorList>
    </citation>
    <scope>NUCLEOTIDE SEQUENCE [LARGE SCALE GENOMIC DNA]</scope>
    <source>
        <strain evidence="2">DSM 11544</strain>
    </source>
</reference>
<name>A0A1M7UTT5_9FIRM</name>
<evidence type="ECO:0008006" key="3">
    <source>
        <dbReference type="Google" id="ProtNLM"/>
    </source>
</evidence>